<organism evidence="1">
    <name type="scientific">Vibrio parahaemolyticus</name>
    <dbReference type="NCBI Taxonomy" id="670"/>
    <lineage>
        <taxon>Bacteria</taxon>
        <taxon>Pseudomonadati</taxon>
        <taxon>Pseudomonadota</taxon>
        <taxon>Gammaproteobacteria</taxon>
        <taxon>Vibrionales</taxon>
        <taxon>Vibrionaceae</taxon>
        <taxon>Vibrio</taxon>
    </lineage>
</organism>
<dbReference type="EMBL" id="KX957972">
    <property type="protein sequence ID" value="APU91693.1"/>
    <property type="molecule type" value="Genomic_DNA"/>
</dbReference>
<dbReference type="NCBIfam" id="TIGR03114">
    <property type="entry name" value="cas8u_csf1"/>
    <property type="match status" value="1"/>
</dbReference>
<keyword evidence="1" id="KW-0614">Plasmid</keyword>
<proteinExistence type="predicted"/>
<sequence length="248" mass="27762">MPLTVSQMIAKYHPINLVSSTNAEHDSHCGICGGSIKDGDVCDEMVLTKTFTNQNDLADMSAPYRCVGCASIMADGRFQMQLSSVVITQQAIYPFAKKVDRGFFLINPPEPPFAMVIGVSKQQHVVWRSPINLNSRRFQIQLGDDRAAIRHSRLMEAVSAVKSIHACDIAETIGKKNKVKKNASPFTFSDMKSARSRQNEWAWWAFLLRQEGKHDAEFKVLDELTADEAWALDFCLADDIKKPEPISL</sequence>
<name>A0A1P8DRF3_VIBPH</name>
<accession>A0A1P8DRF3</accession>
<reference evidence="1" key="1">
    <citation type="submission" date="2016-10" db="EMBL/GenBank/DDBJ databases">
        <title>Evolution and Comparative Genomics of Conjugative MDR Plasmids in Vibrio species.</title>
        <authorList>
            <person name="Li R."/>
            <person name="Ye L."/>
            <person name="Wong M.Ho.Yin."/>
            <person name="Zheng Z."/>
            <person name="Chan E.Wai.Chi."/>
            <person name="Chen S."/>
        </authorList>
    </citation>
    <scope>NUCLEOTIDE SEQUENCE</scope>
    <source>
        <plasmid evidence="1">pVPS91</plasmid>
    </source>
</reference>
<dbReference type="AlphaFoldDB" id="A0A1P8DRF3"/>
<dbReference type="InterPro" id="IPR017545">
    <property type="entry name" value="CRISPR-assoc_prot_Csf1"/>
</dbReference>
<geneLocation type="plasmid" evidence="1">
    <name>pVPS91</name>
</geneLocation>
<protein>
    <submittedName>
        <fullName evidence="1">Uncharacterized protein</fullName>
    </submittedName>
</protein>
<evidence type="ECO:0000313" key="1">
    <source>
        <dbReference type="EMBL" id="APU91693.1"/>
    </source>
</evidence>